<dbReference type="AlphaFoldDB" id="A0A220UA31"/>
<accession>A0A220UA31</accession>
<evidence type="ECO:0000313" key="2">
    <source>
        <dbReference type="EMBL" id="ASK64842.1"/>
    </source>
</evidence>
<keyword evidence="1" id="KW-0472">Membrane</keyword>
<keyword evidence="1" id="KW-0812">Transmembrane</keyword>
<feature type="transmembrane region" description="Helical" evidence="1">
    <location>
        <begin position="36"/>
        <end position="69"/>
    </location>
</feature>
<name>A0A220UA31_9MICO</name>
<keyword evidence="1" id="KW-1133">Transmembrane helix</keyword>
<reference evidence="3" key="1">
    <citation type="submission" date="2017-07" db="EMBL/GenBank/DDBJ databases">
        <title>Brachybacterium sp. VR2415.</title>
        <authorList>
            <person name="Tak E.J."/>
            <person name="Bae J.-W."/>
        </authorList>
    </citation>
    <scope>NUCLEOTIDE SEQUENCE [LARGE SCALE GENOMIC DNA]</scope>
    <source>
        <strain evidence="3">VR2415</strain>
    </source>
</reference>
<sequence length="89" mass="9630">MILKVLTFGAIALLLLLRLARTRFGSRLLGVPQQVLGIVFLVALVLAGVLAVVFEQWVLLVVVVVLLIASGVEELRARGRGARSPRSTR</sequence>
<keyword evidence="3" id="KW-1185">Reference proteome</keyword>
<gene>
    <name evidence="2" type="ORF">CFK39_02210</name>
</gene>
<organism evidence="2 3">
    <name type="scientific">Brachybacterium avium</name>
    <dbReference type="NCBI Taxonomy" id="2017485"/>
    <lineage>
        <taxon>Bacteria</taxon>
        <taxon>Bacillati</taxon>
        <taxon>Actinomycetota</taxon>
        <taxon>Actinomycetes</taxon>
        <taxon>Micrococcales</taxon>
        <taxon>Dermabacteraceae</taxon>
        <taxon>Brachybacterium</taxon>
    </lineage>
</organism>
<dbReference type="KEGG" id="brv:CFK39_02210"/>
<dbReference type="Proteomes" id="UP000198398">
    <property type="component" value="Chromosome"/>
</dbReference>
<dbReference type="RefSeq" id="WP_089064090.1">
    <property type="nucleotide sequence ID" value="NZ_CP022316.1"/>
</dbReference>
<dbReference type="EMBL" id="CP022316">
    <property type="protein sequence ID" value="ASK64842.1"/>
    <property type="molecule type" value="Genomic_DNA"/>
</dbReference>
<evidence type="ECO:0000313" key="3">
    <source>
        <dbReference type="Proteomes" id="UP000198398"/>
    </source>
</evidence>
<proteinExistence type="predicted"/>
<evidence type="ECO:0000256" key="1">
    <source>
        <dbReference type="SAM" id="Phobius"/>
    </source>
</evidence>
<protein>
    <submittedName>
        <fullName evidence="2">Uncharacterized protein</fullName>
    </submittedName>
</protein>